<dbReference type="AlphaFoldDB" id="A0A5C6N8C1"/>
<proteinExistence type="predicted"/>
<dbReference type="Pfam" id="PF13927">
    <property type="entry name" value="Ig_3"/>
    <property type="match status" value="1"/>
</dbReference>
<dbReference type="SUPFAM" id="SSF48726">
    <property type="entry name" value="Immunoglobulin"/>
    <property type="match status" value="1"/>
</dbReference>
<dbReference type="InterPro" id="IPR003599">
    <property type="entry name" value="Ig_sub"/>
</dbReference>
<dbReference type="EMBL" id="RHFK02000016">
    <property type="protein sequence ID" value="TWW63734.1"/>
    <property type="molecule type" value="Genomic_DNA"/>
</dbReference>
<protein>
    <recommendedName>
        <fullName evidence="4">Ig-like domain-containing protein</fullName>
    </recommendedName>
</protein>
<keyword evidence="2" id="KW-1133">Transmembrane helix</keyword>
<dbReference type="GO" id="GO:0019815">
    <property type="term" value="C:B cell receptor complex"/>
    <property type="evidence" value="ECO:0007669"/>
    <property type="project" value="TreeGrafter"/>
</dbReference>
<evidence type="ECO:0000256" key="1">
    <source>
        <dbReference type="ARBA" id="ARBA00023319"/>
    </source>
</evidence>
<evidence type="ECO:0000259" key="4">
    <source>
        <dbReference type="PROSITE" id="PS50835"/>
    </source>
</evidence>
<evidence type="ECO:0000256" key="3">
    <source>
        <dbReference type="SAM" id="SignalP"/>
    </source>
</evidence>
<name>A0A5C6N8C1_9TELE</name>
<feature type="transmembrane region" description="Helical" evidence="2">
    <location>
        <begin position="134"/>
        <end position="157"/>
    </location>
</feature>
<evidence type="ECO:0000313" key="5">
    <source>
        <dbReference type="EMBL" id="TWW63734.1"/>
    </source>
</evidence>
<comment type="caution">
    <text evidence="5">The sequence shown here is derived from an EMBL/GenBank/DDBJ whole genome shotgun (WGS) entry which is preliminary data.</text>
</comment>
<dbReference type="Gene3D" id="2.60.40.10">
    <property type="entry name" value="Immunoglobulins"/>
    <property type="match status" value="1"/>
</dbReference>
<dbReference type="SMART" id="SM00409">
    <property type="entry name" value="IG"/>
    <property type="match status" value="1"/>
</dbReference>
<keyword evidence="6" id="KW-1185">Reference proteome</keyword>
<keyword evidence="2" id="KW-0472">Membrane</keyword>
<gene>
    <name evidence="5" type="ORF">D4764_03G0007420</name>
</gene>
<keyword evidence="1" id="KW-0393">Immunoglobulin domain</keyword>
<dbReference type="PROSITE" id="PS50835">
    <property type="entry name" value="IG_LIKE"/>
    <property type="match status" value="1"/>
</dbReference>
<keyword evidence="2" id="KW-0812">Transmembrane</keyword>
<accession>A0A5C6N8C1</accession>
<evidence type="ECO:0000313" key="6">
    <source>
        <dbReference type="Proteomes" id="UP000324091"/>
    </source>
</evidence>
<dbReference type="Proteomes" id="UP000324091">
    <property type="component" value="Chromosome 3"/>
</dbReference>
<dbReference type="InterPro" id="IPR007110">
    <property type="entry name" value="Ig-like_dom"/>
</dbReference>
<feature type="signal peptide" evidence="3">
    <location>
        <begin position="1"/>
        <end position="20"/>
    </location>
</feature>
<organism evidence="5 6">
    <name type="scientific">Takifugu flavidus</name>
    <name type="common">sansaifugu</name>
    <dbReference type="NCBI Taxonomy" id="433684"/>
    <lineage>
        <taxon>Eukaryota</taxon>
        <taxon>Metazoa</taxon>
        <taxon>Chordata</taxon>
        <taxon>Craniata</taxon>
        <taxon>Vertebrata</taxon>
        <taxon>Euteleostomi</taxon>
        <taxon>Actinopterygii</taxon>
        <taxon>Neopterygii</taxon>
        <taxon>Teleostei</taxon>
        <taxon>Neoteleostei</taxon>
        <taxon>Acanthomorphata</taxon>
        <taxon>Eupercaria</taxon>
        <taxon>Tetraodontiformes</taxon>
        <taxon>Tetradontoidea</taxon>
        <taxon>Tetraodontidae</taxon>
        <taxon>Takifugu</taxon>
    </lineage>
</organism>
<sequence>MKLLLVWLSLASLCPLSSWSAPPVVQTPDISVTEGETLTISCCWTLEAQRFIVNWVINGIIVKKGLIKSGGSLHATNCSNFTFTNISQEDSGRYRCRVRIELPHYSVFKGNGTMITVRAKNGSDTAQGVEGSRLLLPLVVSLLLLLLVLVLLTRFCLWRRKQALAARVIYEVPHCDSDLADVDKRSTGSSAGSSQWCQVMVYESIDYFEGLQSRETK</sequence>
<dbReference type="InterPro" id="IPR013783">
    <property type="entry name" value="Ig-like_fold"/>
</dbReference>
<keyword evidence="3" id="KW-0732">Signal</keyword>
<dbReference type="PANTHER" id="PTHR14334">
    <property type="entry name" value="B-CELL ANTIGEN RECEPTOR COMPLEX-ASSOCIATED PROTEIN"/>
    <property type="match status" value="1"/>
</dbReference>
<dbReference type="GO" id="GO:0030183">
    <property type="term" value="P:B cell differentiation"/>
    <property type="evidence" value="ECO:0007669"/>
    <property type="project" value="TreeGrafter"/>
</dbReference>
<dbReference type="GO" id="GO:0050853">
    <property type="term" value="P:B cell receptor signaling pathway"/>
    <property type="evidence" value="ECO:0007669"/>
    <property type="project" value="TreeGrafter"/>
</dbReference>
<reference evidence="5 6" key="1">
    <citation type="submission" date="2019-04" db="EMBL/GenBank/DDBJ databases">
        <title>Chromosome genome assembly for Takifugu flavidus.</title>
        <authorList>
            <person name="Xiao S."/>
        </authorList>
    </citation>
    <scope>NUCLEOTIDE SEQUENCE [LARGE SCALE GENOMIC DNA]</scope>
    <source>
        <strain evidence="5">HTHZ2018</strain>
        <tissue evidence="5">Muscle</tissue>
    </source>
</reference>
<feature type="domain" description="Ig-like" evidence="4">
    <location>
        <begin position="22"/>
        <end position="98"/>
    </location>
</feature>
<dbReference type="GO" id="GO:0009897">
    <property type="term" value="C:external side of plasma membrane"/>
    <property type="evidence" value="ECO:0007669"/>
    <property type="project" value="TreeGrafter"/>
</dbReference>
<dbReference type="InterPro" id="IPR036179">
    <property type="entry name" value="Ig-like_dom_sf"/>
</dbReference>
<feature type="chain" id="PRO_5022979076" description="Ig-like domain-containing protein" evidence="3">
    <location>
        <begin position="21"/>
        <end position="217"/>
    </location>
</feature>
<evidence type="ECO:0000256" key="2">
    <source>
        <dbReference type="SAM" id="Phobius"/>
    </source>
</evidence>